<comment type="caution">
    <text evidence="1">The sequence shown here is derived from an EMBL/GenBank/DDBJ whole genome shotgun (WGS) entry which is preliminary data.</text>
</comment>
<accession>J9GFL3</accession>
<organism evidence="1">
    <name type="scientific">gut metagenome</name>
    <dbReference type="NCBI Taxonomy" id="749906"/>
    <lineage>
        <taxon>unclassified sequences</taxon>
        <taxon>metagenomes</taxon>
        <taxon>organismal metagenomes</taxon>
    </lineage>
</organism>
<proteinExistence type="predicted"/>
<dbReference type="EMBL" id="AMCI01004414">
    <property type="protein sequence ID" value="EJW98124.1"/>
    <property type="molecule type" value="Genomic_DNA"/>
</dbReference>
<evidence type="ECO:0000313" key="1">
    <source>
        <dbReference type="EMBL" id="EJW98124.1"/>
    </source>
</evidence>
<gene>
    <name evidence="1" type="ORF">EVA_13769</name>
</gene>
<sequence length="52" mass="5894">MSFLIPAPYVPSTLPGSLYLCNERLVGWLQFVFSERNYSLADGALCFLYRSS</sequence>
<protein>
    <submittedName>
        <fullName evidence="1">Uncharacterized protein</fullName>
    </submittedName>
</protein>
<dbReference type="AlphaFoldDB" id="J9GFL3"/>
<reference evidence="1" key="1">
    <citation type="journal article" date="2012" name="PLoS ONE">
        <title>Gene sets for utilization of primary and secondary nutrition supplies in the distal gut of endangered iberian lynx.</title>
        <authorList>
            <person name="Alcaide M."/>
            <person name="Messina E."/>
            <person name="Richter M."/>
            <person name="Bargiela R."/>
            <person name="Peplies J."/>
            <person name="Huws S.A."/>
            <person name="Newbold C.J."/>
            <person name="Golyshin P.N."/>
            <person name="Simon M.A."/>
            <person name="Lopez G."/>
            <person name="Yakimov M.M."/>
            <person name="Ferrer M."/>
        </authorList>
    </citation>
    <scope>NUCLEOTIDE SEQUENCE</scope>
</reference>
<name>J9GFL3_9ZZZZ</name>